<gene>
    <name evidence="2" type="ORF">PoB_000425000</name>
</gene>
<evidence type="ECO:0000256" key="1">
    <source>
        <dbReference type="SAM" id="MobiDB-lite"/>
    </source>
</evidence>
<organism evidence="2 3">
    <name type="scientific">Plakobranchus ocellatus</name>
    <dbReference type="NCBI Taxonomy" id="259542"/>
    <lineage>
        <taxon>Eukaryota</taxon>
        <taxon>Metazoa</taxon>
        <taxon>Spiralia</taxon>
        <taxon>Lophotrochozoa</taxon>
        <taxon>Mollusca</taxon>
        <taxon>Gastropoda</taxon>
        <taxon>Heterobranchia</taxon>
        <taxon>Euthyneura</taxon>
        <taxon>Panpulmonata</taxon>
        <taxon>Sacoglossa</taxon>
        <taxon>Placobranchoidea</taxon>
        <taxon>Plakobranchidae</taxon>
        <taxon>Plakobranchus</taxon>
    </lineage>
</organism>
<proteinExistence type="predicted"/>
<dbReference type="EMBL" id="BLXT01000501">
    <property type="protein sequence ID" value="GFN77744.1"/>
    <property type="molecule type" value="Genomic_DNA"/>
</dbReference>
<name>A0AAV3Y4L3_9GAST</name>
<evidence type="ECO:0000313" key="3">
    <source>
        <dbReference type="Proteomes" id="UP000735302"/>
    </source>
</evidence>
<sequence>MFISNPKKHRVHRWSRPSKSYKNMASRFVTMDRHYEFLRILLGMMNSGAILTPCREDAGKKDGTRGGLRRKPVAPHTNLEGPHEDSSGGFSKRLYHETNKVHAM</sequence>
<dbReference type="Proteomes" id="UP000735302">
    <property type="component" value="Unassembled WGS sequence"/>
</dbReference>
<dbReference type="AlphaFoldDB" id="A0AAV3Y4L3"/>
<keyword evidence="3" id="KW-1185">Reference proteome</keyword>
<protein>
    <submittedName>
        <fullName evidence="2">Uncharacterized protein</fullName>
    </submittedName>
</protein>
<feature type="compositionally biased region" description="Basic and acidic residues" evidence="1">
    <location>
        <begin position="94"/>
        <end position="104"/>
    </location>
</feature>
<reference evidence="2 3" key="1">
    <citation type="journal article" date="2021" name="Elife">
        <title>Chloroplast acquisition without the gene transfer in kleptoplastic sea slugs, Plakobranchus ocellatus.</title>
        <authorList>
            <person name="Maeda T."/>
            <person name="Takahashi S."/>
            <person name="Yoshida T."/>
            <person name="Shimamura S."/>
            <person name="Takaki Y."/>
            <person name="Nagai Y."/>
            <person name="Toyoda A."/>
            <person name="Suzuki Y."/>
            <person name="Arimoto A."/>
            <person name="Ishii H."/>
            <person name="Satoh N."/>
            <person name="Nishiyama T."/>
            <person name="Hasebe M."/>
            <person name="Maruyama T."/>
            <person name="Minagawa J."/>
            <person name="Obokata J."/>
            <person name="Shigenobu S."/>
        </authorList>
    </citation>
    <scope>NUCLEOTIDE SEQUENCE [LARGE SCALE GENOMIC DNA]</scope>
</reference>
<accession>A0AAV3Y4L3</accession>
<feature type="region of interest" description="Disordered" evidence="1">
    <location>
        <begin position="56"/>
        <end position="104"/>
    </location>
</feature>
<evidence type="ECO:0000313" key="2">
    <source>
        <dbReference type="EMBL" id="GFN77744.1"/>
    </source>
</evidence>
<comment type="caution">
    <text evidence="2">The sequence shown here is derived from an EMBL/GenBank/DDBJ whole genome shotgun (WGS) entry which is preliminary data.</text>
</comment>